<dbReference type="InterPro" id="IPR005607">
    <property type="entry name" value="BSD_dom"/>
</dbReference>
<dbReference type="InterPro" id="IPR036397">
    <property type="entry name" value="RNaseH_sf"/>
</dbReference>
<reference evidence="2 3" key="2">
    <citation type="journal article" date="2017" name="Front. Plant Sci.">
        <title>Gene Classification and Mining of Molecular Markers Useful in Red Clover (Trifolium pratense) Breeding.</title>
        <authorList>
            <person name="Istvanek J."/>
            <person name="Dluhosova J."/>
            <person name="Dluhos P."/>
            <person name="Patkova L."/>
            <person name="Nedelnik J."/>
            <person name="Repkova J."/>
        </authorList>
    </citation>
    <scope>NUCLEOTIDE SEQUENCE [LARGE SCALE GENOMIC DNA]</scope>
    <source>
        <strain evidence="3">cv. Tatra</strain>
        <tissue evidence="2">Young leaves</tissue>
    </source>
</reference>
<gene>
    <name evidence="2" type="ORF">L195_g014071</name>
</gene>
<dbReference type="Pfam" id="PF03909">
    <property type="entry name" value="BSD"/>
    <property type="match status" value="1"/>
</dbReference>
<dbReference type="InterPro" id="IPR044730">
    <property type="entry name" value="RNase_H-like_dom_plant"/>
</dbReference>
<dbReference type="PANTHER" id="PTHR31923:SF1">
    <property type="entry name" value="BSD DOMAIN-CONTAINING PROTEIN"/>
    <property type="match status" value="1"/>
</dbReference>
<dbReference type="GO" id="GO:0003676">
    <property type="term" value="F:nucleic acid binding"/>
    <property type="evidence" value="ECO:0007669"/>
    <property type="project" value="InterPro"/>
</dbReference>
<name>A0A2K3PPX5_TRIPR</name>
<organism evidence="2 3">
    <name type="scientific">Trifolium pratense</name>
    <name type="common">Red clover</name>
    <dbReference type="NCBI Taxonomy" id="57577"/>
    <lineage>
        <taxon>Eukaryota</taxon>
        <taxon>Viridiplantae</taxon>
        <taxon>Streptophyta</taxon>
        <taxon>Embryophyta</taxon>
        <taxon>Tracheophyta</taxon>
        <taxon>Spermatophyta</taxon>
        <taxon>Magnoliopsida</taxon>
        <taxon>eudicotyledons</taxon>
        <taxon>Gunneridae</taxon>
        <taxon>Pentapetalae</taxon>
        <taxon>rosids</taxon>
        <taxon>fabids</taxon>
        <taxon>Fabales</taxon>
        <taxon>Fabaceae</taxon>
        <taxon>Papilionoideae</taxon>
        <taxon>50 kb inversion clade</taxon>
        <taxon>NPAAA clade</taxon>
        <taxon>Hologalegina</taxon>
        <taxon>IRL clade</taxon>
        <taxon>Trifolieae</taxon>
        <taxon>Trifolium</taxon>
    </lineage>
</organism>
<dbReference type="SUPFAM" id="SSF53098">
    <property type="entry name" value="Ribonuclease H-like"/>
    <property type="match status" value="1"/>
</dbReference>
<dbReference type="Pfam" id="PF13456">
    <property type="entry name" value="RVT_3"/>
    <property type="match status" value="1"/>
</dbReference>
<proteinExistence type="predicted"/>
<dbReference type="PROSITE" id="PS50858">
    <property type="entry name" value="BSD"/>
    <property type="match status" value="1"/>
</dbReference>
<dbReference type="PANTHER" id="PTHR31923">
    <property type="entry name" value="BSD DOMAIN-CONTAINING PROTEIN"/>
    <property type="match status" value="1"/>
</dbReference>
<comment type="caution">
    <text evidence="2">The sequence shown here is derived from an EMBL/GenBank/DDBJ whole genome shotgun (WGS) entry which is preliminary data.</text>
</comment>
<protein>
    <recommendedName>
        <fullName evidence="1">BSD domain-containing protein</fullName>
    </recommendedName>
</protein>
<dbReference type="InterPro" id="IPR002156">
    <property type="entry name" value="RNaseH_domain"/>
</dbReference>
<dbReference type="InterPro" id="IPR035925">
    <property type="entry name" value="BSD_dom_sf"/>
</dbReference>
<dbReference type="CDD" id="cd06222">
    <property type="entry name" value="RNase_H_like"/>
    <property type="match status" value="1"/>
</dbReference>
<evidence type="ECO:0000313" key="2">
    <source>
        <dbReference type="EMBL" id="PNY17330.1"/>
    </source>
</evidence>
<dbReference type="SUPFAM" id="SSF140383">
    <property type="entry name" value="BSD domain-like"/>
    <property type="match status" value="1"/>
</dbReference>
<sequence>MQLWNKARSFAEETAKRSQEEISTGAHKFTEIIAETTKEIAAQASIHLAEPSSFNKDVDLQTFGITHEFREFVKGITVTTFRDFPLQDDTELSDVPAVSNIRQDLTEWQEKHANLVLSTVKEISKLRYELCPRVMKERKFWRIYFILVNNHIAPYENRYIEETKLKSSEKVKGQIVKKPLEVELTSNQEVKAVNKETKTSNSSRQQDLDAFLLGDTGSSDDDPALKFNRMRWNSCGGVICGSEELEVDSEAVICSIQSKGSVNVMGWRLVQRIRQLLQLVWEVKVKHVYCDTNACADALANMGLDLDDNFTVYDAYPEQVKLYFLADISGVLTPRLPLL</sequence>
<dbReference type="Gene3D" id="3.30.420.10">
    <property type="entry name" value="Ribonuclease H-like superfamily/Ribonuclease H"/>
    <property type="match status" value="1"/>
</dbReference>
<dbReference type="AlphaFoldDB" id="A0A2K3PPX5"/>
<evidence type="ECO:0000313" key="3">
    <source>
        <dbReference type="Proteomes" id="UP000236291"/>
    </source>
</evidence>
<accession>A0A2K3PPX5</accession>
<dbReference type="InterPro" id="IPR012337">
    <property type="entry name" value="RNaseH-like_sf"/>
</dbReference>
<dbReference type="SMART" id="SM00751">
    <property type="entry name" value="BSD"/>
    <property type="match status" value="1"/>
</dbReference>
<feature type="domain" description="BSD" evidence="1">
    <location>
        <begin position="107"/>
        <end position="152"/>
    </location>
</feature>
<dbReference type="Proteomes" id="UP000236291">
    <property type="component" value="Unassembled WGS sequence"/>
</dbReference>
<dbReference type="Gene3D" id="1.10.3970.10">
    <property type="entry name" value="BSD domain"/>
    <property type="match status" value="1"/>
</dbReference>
<evidence type="ECO:0000259" key="1">
    <source>
        <dbReference type="PROSITE" id="PS50858"/>
    </source>
</evidence>
<dbReference type="EMBL" id="ASHM01009272">
    <property type="protein sequence ID" value="PNY17330.1"/>
    <property type="molecule type" value="Genomic_DNA"/>
</dbReference>
<dbReference type="GO" id="GO:0004523">
    <property type="term" value="F:RNA-DNA hybrid ribonuclease activity"/>
    <property type="evidence" value="ECO:0007669"/>
    <property type="project" value="InterPro"/>
</dbReference>
<reference evidence="2 3" key="1">
    <citation type="journal article" date="2014" name="Am. J. Bot.">
        <title>Genome assembly and annotation for red clover (Trifolium pratense; Fabaceae).</title>
        <authorList>
            <person name="Istvanek J."/>
            <person name="Jaros M."/>
            <person name="Krenek A."/>
            <person name="Repkova J."/>
        </authorList>
    </citation>
    <scope>NUCLEOTIDE SEQUENCE [LARGE SCALE GENOMIC DNA]</scope>
    <source>
        <strain evidence="3">cv. Tatra</strain>
        <tissue evidence="2">Young leaves</tissue>
    </source>
</reference>